<name>A0A3N0EYT5_SINP1</name>
<feature type="region of interest" description="Disordered" evidence="1">
    <location>
        <begin position="277"/>
        <end position="299"/>
    </location>
</feature>
<reference evidence="2 3" key="1">
    <citation type="submission" date="2018-10" db="EMBL/GenBank/DDBJ databases">
        <title>Sinomicrobium pectinilyticum sp. nov., a pectinase-producing bacterium isolated from alkaline and saline soil, and emended description of the genus Sinomicrobium.</title>
        <authorList>
            <person name="Cheng B."/>
            <person name="Li C."/>
            <person name="Lai Q."/>
            <person name="Du M."/>
            <person name="Shao Z."/>
            <person name="Xu P."/>
            <person name="Yang C."/>
        </authorList>
    </citation>
    <scope>NUCLEOTIDE SEQUENCE [LARGE SCALE GENOMIC DNA]</scope>
    <source>
        <strain evidence="2 3">5DNS001</strain>
    </source>
</reference>
<keyword evidence="2" id="KW-0808">Transferase</keyword>
<gene>
    <name evidence="2" type="ORF">ED312_03005</name>
</gene>
<evidence type="ECO:0000313" key="3">
    <source>
        <dbReference type="Proteomes" id="UP000267469"/>
    </source>
</evidence>
<evidence type="ECO:0000256" key="1">
    <source>
        <dbReference type="SAM" id="MobiDB-lite"/>
    </source>
</evidence>
<dbReference type="AlphaFoldDB" id="A0A3N0EYT5"/>
<dbReference type="OrthoDB" id="1150486at2"/>
<proteinExistence type="predicted"/>
<accession>A0A3N0EYT5</accession>
<organism evidence="2 3">
    <name type="scientific">Sinomicrobium pectinilyticum</name>
    <dbReference type="NCBI Taxonomy" id="1084421"/>
    <lineage>
        <taxon>Bacteria</taxon>
        <taxon>Pseudomonadati</taxon>
        <taxon>Bacteroidota</taxon>
        <taxon>Flavobacteriia</taxon>
        <taxon>Flavobacteriales</taxon>
        <taxon>Flavobacteriaceae</taxon>
        <taxon>Sinomicrobium</taxon>
    </lineage>
</organism>
<comment type="caution">
    <text evidence="2">The sequence shown here is derived from an EMBL/GenBank/DDBJ whole genome shotgun (WGS) entry which is preliminary data.</text>
</comment>
<protein>
    <submittedName>
        <fullName evidence="2">Nicotinic acid mononucleotide adenyltransferase</fullName>
    </submittedName>
</protein>
<dbReference type="RefSeq" id="WP_123214526.1">
    <property type="nucleotide sequence ID" value="NZ_RJTM01000013.1"/>
</dbReference>
<dbReference type="Proteomes" id="UP000267469">
    <property type="component" value="Unassembled WGS sequence"/>
</dbReference>
<keyword evidence="3" id="KW-1185">Reference proteome</keyword>
<dbReference type="GO" id="GO:0016740">
    <property type="term" value="F:transferase activity"/>
    <property type="evidence" value="ECO:0007669"/>
    <property type="project" value="UniProtKB-KW"/>
</dbReference>
<evidence type="ECO:0000313" key="2">
    <source>
        <dbReference type="EMBL" id="RNL92994.1"/>
    </source>
</evidence>
<sequence>MKNIQLLLGCILISGIVASCSVQDDYFDDDISLNQLLSSYDLWYVDIHSTAGNGEVPFLQNAFTVSFRNGTLYANNNLAGIGTTGNGFGIDVGYYDVYDLSIVIDHDIDGQWEFEVYQSANNEIELYNPYSGTSYFLIGYQRSNFDYDKVFYENIHYFLQEYEAWEKTYTSGQGEPNIFDRENFLQFLPDSGGKFWSSKDRPGTNIDHIFWDYKGQYEIFNVSGQPDLKVLTLDYESPDNERFELSVIDERTIELYHIRTGSIYQFTGRRFIRCLRPEGNSGQKTEPAGRKRKKVIDKTIQIERQSESRKIKVS</sequence>
<dbReference type="PROSITE" id="PS51257">
    <property type="entry name" value="PROKAR_LIPOPROTEIN"/>
    <property type="match status" value="1"/>
</dbReference>
<dbReference type="EMBL" id="RJTM01000013">
    <property type="protein sequence ID" value="RNL92994.1"/>
    <property type="molecule type" value="Genomic_DNA"/>
</dbReference>